<evidence type="ECO:0000313" key="3">
    <source>
        <dbReference type="Proteomes" id="UP000269289"/>
    </source>
</evidence>
<dbReference type="InterPro" id="IPR019660">
    <property type="entry name" value="Put_sensory_transdc_reg_YbjN"/>
</dbReference>
<keyword evidence="3" id="KW-1185">Reference proteome</keyword>
<feature type="region of interest" description="Disordered" evidence="1">
    <location>
        <begin position="1"/>
        <end position="40"/>
    </location>
</feature>
<dbReference type="Proteomes" id="UP000269289">
    <property type="component" value="Unassembled WGS sequence"/>
</dbReference>
<dbReference type="Pfam" id="PF10722">
    <property type="entry name" value="YbjN"/>
    <property type="match status" value="1"/>
</dbReference>
<dbReference type="EMBL" id="RFFI01000130">
    <property type="protein sequence ID" value="RMI04793.1"/>
    <property type="molecule type" value="Genomic_DNA"/>
</dbReference>
<organism evidence="2 3">
    <name type="scientific">Cellulomonas triticagri</name>
    <dbReference type="NCBI Taxonomy" id="2483352"/>
    <lineage>
        <taxon>Bacteria</taxon>
        <taxon>Bacillati</taxon>
        <taxon>Actinomycetota</taxon>
        <taxon>Actinomycetes</taxon>
        <taxon>Micrococcales</taxon>
        <taxon>Cellulomonadaceae</taxon>
        <taxon>Cellulomonas</taxon>
    </lineage>
</organism>
<dbReference type="CDD" id="cd17511">
    <property type="entry name" value="YbjN_AmyR-like"/>
    <property type="match status" value="1"/>
</dbReference>
<dbReference type="OrthoDB" id="3256964at2"/>
<dbReference type="RefSeq" id="WP_122150942.1">
    <property type="nucleotide sequence ID" value="NZ_RFFI01000130.1"/>
</dbReference>
<comment type="caution">
    <text evidence="2">The sequence shown here is derived from an EMBL/GenBank/DDBJ whole genome shotgun (WGS) entry which is preliminary data.</text>
</comment>
<gene>
    <name evidence="2" type="ORF">EBM89_17615</name>
</gene>
<dbReference type="AlphaFoldDB" id="A0A3M2J011"/>
<accession>A0A3M2J011</accession>
<protein>
    <submittedName>
        <fullName evidence="2">YbjN domain-containing protein</fullName>
    </submittedName>
</protein>
<sequence length="169" mass="19286">MSDPRTPGWLSRVLGDRSTPPPAERRVVPQARPTPLTRDRVGDALSEHGYHFRTDEDGDLTGVWNDSRFWFLLLGEQREILQVRGRWHRQLPVASRRAVTLALNDWNRERIWPKLYLREEEGELAIYSEVSTDLEHGVTAEQLDQLISCGLGTGVQAFASFDTLLPPQV</sequence>
<proteinExistence type="predicted"/>
<evidence type="ECO:0000256" key="1">
    <source>
        <dbReference type="SAM" id="MobiDB-lite"/>
    </source>
</evidence>
<name>A0A3M2J011_9CELL</name>
<evidence type="ECO:0000313" key="2">
    <source>
        <dbReference type="EMBL" id="RMI04793.1"/>
    </source>
</evidence>
<reference evidence="2 3" key="1">
    <citation type="submission" date="2018-10" db="EMBL/GenBank/DDBJ databases">
        <title>Isolation, diversity and antifungal activity of actinobacteria from wheat.</title>
        <authorList>
            <person name="Han C."/>
        </authorList>
    </citation>
    <scope>NUCLEOTIDE SEQUENCE [LARGE SCALE GENOMIC DNA]</scope>
    <source>
        <strain evidence="2 3">NEAU-YY56</strain>
    </source>
</reference>